<protein>
    <submittedName>
        <fullName evidence="1">Polyketide synthase</fullName>
    </submittedName>
</protein>
<name>A0ACC3YSN8_COLTU</name>
<accession>A0ACC3YSN8</accession>
<keyword evidence="2" id="KW-1185">Reference proteome</keyword>
<organism evidence="1 2">
    <name type="scientific">Colletotrichum truncatum</name>
    <name type="common">Anthracnose fungus</name>
    <name type="synonym">Colletotrichum capsici</name>
    <dbReference type="NCBI Taxonomy" id="5467"/>
    <lineage>
        <taxon>Eukaryota</taxon>
        <taxon>Fungi</taxon>
        <taxon>Dikarya</taxon>
        <taxon>Ascomycota</taxon>
        <taxon>Pezizomycotina</taxon>
        <taxon>Sordariomycetes</taxon>
        <taxon>Hypocreomycetidae</taxon>
        <taxon>Glomerellales</taxon>
        <taxon>Glomerellaceae</taxon>
        <taxon>Colletotrichum</taxon>
        <taxon>Colletotrichum truncatum species complex</taxon>
    </lineage>
</organism>
<sequence length="2529" mass="277532">MFYDEEPVPRIYGGSGIGITVNGINGSGINDSGSSSDVYASGDDSTAPIEPVAICGLGMRLPGGVTDPDAFWDMLVSKRDGRCKVPKDRYNVEAWYAPGKKRHVPSEYGYFLDSNIDFKNIDASFWSMTKKELETLDPQQRLALEVVYETLQSAGQKPSEIRGRRIGVWVGSFGGDRAELDARDPQVVHPYNLLNGFDFMPADRIHYEFGFMGPSVTVRTACSSSLLGLHQACHALIHGDCEAAVVAGTSVIYSPTLTATMNDHNVLSPSGMCKTFDAEADGFVRGEGVVAVYVKRLRDAVRDGDPIRSVILSTASNSSGKSSTMTAPNPIAQEDLIRRAHELAGIKDYSRTAMMECHGTGTPVGDPIEAEAVGRVFGDHGGVYIGSVKTNIGHVEGAAGLASVLKMTLALENDIIPPNANFKSPNPKIPFERYQLKVPTEPIPWPKGKDRVVGVSSYGVGGSNAYALLASASHLGIQEKDRKKKVTSHIAGSLGIEPPKLLVLSAKHPKSLEKMVRQHQAYYLSHPDHLRDMAYTLAMKRETLSYRACCVANGVDDWKILKSTHHGPYDPAQLVFIFTGQGAQWAQMGKSLIQNVPSFRNSITVMDKMLQQLPDAPKWKLIDQMLAPKKISMINDGKISQVCCAALQVALVDVLEKYNIRPGAVLGHSSGEIAAAYACGAITQREAIIIAYYRGKVLGAIESSVGGMAAIGLGKVEVTPHLRPGVLIGCENSPNSVTITGDKIVLEMVVNDIKKAHPDVLARALQVDRAYHSHHMQAVASQYFDLLQPHIKPRDPRTPFISSVANRPISNGVDLGPAYWVQNLVSPVLFSGAVSKMIHTLKSKKTFLEVGPHSALAGPIRQILVAENINAEYISVLNRGQDSHQELLRAVGELWLHNHPVALSRVVDKGETLTDLPLYPWHYEEPLWHESRLSEEYRLRKFRHHELLGSRVLESTPTNPAWRNLLRLEDVPWIAEHEVEGSIILPGVSYLCMAGEAVRQLTGESGFTCKQVHFNAALLMTFESQTEIITQLKQIGLTDSVDSDWYDFTISSHHDGGWVKHAFGKVRGSAKERDSSLDIASAEATRKVFSRVCSSASWYRKFRSLGLEYGPRFSGMEITADPLSPKVAATLRLDLLPGEEKHYSIHPGALDRLVQSLYMAAAHGLTRNCNTLALIAYVDEFTLGPPPEGAKALSFLSKITEQRSGAFLGSVVASVDGQNTVVSSKGWQLSRINESGEVHANLNSHGAAQLEWRKDIEFINPSSLISSAITAEKADLYRLLDRYNVLSLTRTLDNIRCAPQPRRDHLTKYRKWLEQTVTDLASGSLKCPGVPDAAQLVTMTADVRDELLPRLFKQLEGSEVHAPATAIHRVSSSCEGIFNGDISELELLLADGVLQHVYDCLLLDTESSAFLSLIGHKKPNLRVLEIGAGTGGATASTLRSLTSAQGERMYQSYTYTDISSGFFADAKERFKEYSGLEFALLDVSKDPLEQGFKPESYDLVIAWNVIHATPNLRESLANIRKLIHPRGWFLLQEIAPVTPWINHCFGVISGWWLGEADNRVWKPHVDFERWKKELSESGFGHITNSFDNYTNNNIVSRPVSLLSSSKRVTLLKRANQKVPNIQDNLQAAAYKVDVYDLEDSEAKLAPGQDVIATLDMSSPFFIGLVEEDFAHLQRFIKAAHDGNCGILWLTGPCQIGGTVEPEYAPLLGFARVIRSELGLDFATLELNNISTAAAAEIVQKVYVEFEKRVSNDPDANPEYEWAYADGEVLVSRYRYTNVAQKVEVLPDEMSVRKLEQRTPGLTDTLCWRPLAAPVLADGDVRVDVKAIGMNYKDLLIAQGVITDAAAVDAGFGLECAGIVSEVGPGVDRLKVGDRVAVISSGSFTNSKTVSQQLCCKMPNNMSFEDAASMPIAYCTAFHAIFNQGNATKGLSILIHSATGGVGMAALQLAQMLEADIYCTVGSQSKRDFLVKECKIPPEHIFNSRDSSFLPGIMAVTEGRGVDLVLNQLSGELLHASWQCVAEFGTFVELGRRDFLGHAKLAMEKFESNRTFTAVDLTHLWVRKPRVVGEILERVIQLWTEGHVKPWIASRFSAAQISQPFRQMQKSQHIGKLVVTMPDDTADDALPTEPIYKKLKLRHDRSYLFTGGLGSLGTVIATWLAEKGAKEIVFLSRSAGSMPKHAQVAEELAVLGCKVTMVSGDVAEYNDVAEAIKTAEMPVGGVLHAAMLLQDSSFLNMSWGDWLTALQPKIDGTRNIHDALLKQQPDVPVDFFFLFSSTAATGGWWGQANYHAGNTYMESFAAYRRSLGLAASVLNVGFISNVGYVADRPEVLDSARATGQWLNTEVELLECIERMLMEPPTDSGSATSSCRIQSSLMAMGMRSTIPLTSKACRVPWKRDRRMLALHNIEPGDSSGSSGSDMMSNDELSHAIREISSNIVSLQSDETITFLATHIGKTLCKFLLRSDTDLDLEVRLTDIGMDSLISIEVRAWIRQWMGVDLATLEITGSENLRKLAAAVQKKMITKYNSKT</sequence>
<evidence type="ECO:0000313" key="1">
    <source>
        <dbReference type="EMBL" id="KAL0934958.1"/>
    </source>
</evidence>
<gene>
    <name evidence="1" type="ORF">CTRU02_209549</name>
</gene>
<dbReference type="EMBL" id="VUJX02000006">
    <property type="protein sequence ID" value="KAL0934958.1"/>
    <property type="molecule type" value="Genomic_DNA"/>
</dbReference>
<comment type="caution">
    <text evidence="1">The sequence shown here is derived from an EMBL/GenBank/DDBJ whole genome shotgun (WGS) entry which is preliminary data.</text>
</comment>
<dbReference type="Proteomes" id="UP000805649">
    <property type="component" value="Unassembled WGS sequence"/>
</dbReference>
<proteinExistence type="predicted"/>
<reference evidence="1 2" key="1">
    <citation type="journal article" date="2020" name="Phytopathology">
        <title>Genome Sequence Resources of Colletotrichum truncatum, C. plurivorum, C. musicola, and C. sojae: Four Species Pathogenic to Soybean (Glycine max).</title>
        <authorList>
            <person name="Rogerio F."/>
            <person name="Boufleur T.R."/>
            <person name="Ciampi-Guillardi M."/>
            <person name="Sukno S.A."/>
            <person name="Thon M.R."/>
            <person name="Massola Junior N.S."/>
            <person name="Baroncelli R."/>
        </authorList>
    </citation>
    <scope>NUCLEOTIDE SEQUENCE [LARGE SCALE GENOMIC DNA]</scope>
    <source>
        <strain evidence="1 2">CMES1059</strain>
    </source>
</reference>
<evidence type="ECO:0000313" key="2">
    <source>
        <dbReference type="Proteomes" id="UP000805649"/>
    </source>
</evidence>